<evidence type="ECO:0000256" key="2">
    <source>
        <dbReference type="ARBA" id="ARBA00022525"/>
    </source>
</evidence>
<feature type="compositionally biased region" description="Low complexity" evidence="4">
    <location>
        <begin position="37"/>
        <end position="52"/>
    </location>
</feature>
<evidence type="ECO:0000256" key="3">
    <source>
        <dbReference type="ARBA" id="ARBA00022729"/>
    </source>
</evidence>
<dbReference type="Gene3D" id="2.60.40.10">
    <property type="entry name" value="Immunoglobulins"/>
    <property type="match status" value="7"/>
</dbReference>
<feature type="signal peptide" evidence="6">
    <location>
        <begin position="1"/>
        <end position="32"/>
    </location>
</feature>
<keyword evidence="2" id="KW-0964">Secreted</keyword>
<dbReference type="PANTHER" id="PTHR36108">
    <property type="entry name" value="COLOSSIN-B-RELATED"/>
    <property type="match status" value="1"/>
</dbReference>
<feature type="compositionally biased region" description="Pro residues" evidence="4">
    <location>
        <begin position="2085"/>
        <end position="2113"/>
    </location>
</feature>
<feature type="domain" description="SpaA-like prealbumin fold" evidence="7">
    <location>
        <begin position="1313"/>
        <end position="1402"/>
    </location>
</feature>
<protein>
    <recommendedName>
        <fullName evidence="7">SpaA-like prealbumin fold domain-containing protein</fullName>
    </recommendedName>
</protein>
<feature type="domain" description="SpaA-like prealbumin fold" evidence="7">
    <location>
        <begin position="1227"/>
        <end position="1274"/>
    </location>
</feature>
<name>A0A943DEC4_9FIRM</name>
<evidence type="ECO:0000256" key="6">
    <source>
        <dbReference type="SAM" id="SignalP"/>
    </source>
</evidence>
<evidence type="ECO:0000313" key="9">
    <source>
        <dbReference type="Proteomes" id="UP000759273"/>
    </source>
</evidence>
<keyword evidence="5" id="KW-0812">Transmembrane</keyword>
<feature type="chain" id="PRO_5038133150" description="SpaA-like prealbumin fold domain-containing protein" evidence="6">
    <location>
        <begin position="33"/>
        <end position="2173"/>
    </location>
</feature>
<feature type="transmembrane region" description="Helical" evidence="5">
    <location>
        <begin position="2134"/>
        <end position="2153"/>
    </location>
</feature>
<evidence type="ECO:0000259" key="7">
    <source>
        <dbReference type="Pfam" id="PF17802"/>
    </source>
</evidence>
<gene>
    <name evidence="8" type="ORF">KHY36_12300</name>
</gene>
<comment type="caution">
    <text evidence="8">The sequence shown here is derived from an EMBL/GenBank/DDBJ whole genome shotgun (WGS) entry which is preliminary data.</text>
</comment>
<feature type="region of interest" description="Disordered" evidence="4">
    <location>
        <begin position="34"/>
        <end position="86"/>
    </location>
</feature>
<feature type="region of interest" description="Disordered" evidence="4">
    <location>
        <begin position="548"/>
        <end position="567"/>
    </location>
</feature>
<dbReference type="Proteomes" id="UP000759273">
    <property type="component" value="Unassembled WGS sequence"/>
</dbReference>
<comment type="similarity">
    <text evidence="1">Belongs to the serine-aspartate repeat-containing protein (SDr) family.</text>
</comment>
<dbReference type="PANTHER" id="PTHR36108:SF13">
    <property type="entry name" value="COLOSSIN-B-RELATED"/>
    <property type="match status" value="1"/>
</dbReference>
<organism evidence="8 9">
    <name type="scientific">Subdoligranulum variabile</name>
    <dbReference type="NCBI Taxonomy" id="214851"/>
    <lineage>
        <taxon>Bacteria</taxon>
        <taxon>Bacillati</taxon>
        <taxon>Bacillota</taxon>
        <taxon>Clostridia</taxon>
        <taxon>Eubacteriales</taxon>
        <taxon>Oscillospiraceae</taxon>
        <taxon>Subdoligranulum</taxon>
    </lineage>
</organism>
<feature type="domain" description="SpaA-like prealbumin fold" evidence="7">
    <location>
        <begin position="1791"/>
        <end position="1861"/>
    </location>
</feature>
<feature type="region of interest" description="Disordered" evidence="4">
    <location>
        <begin position="2080"/>
        <end position="2126"/>
    </location>
</feature>
<dbReference type="InterPro" id="IPR013783">
    <property type="entry name" value="Ig-like_fold"/>
</dbReference>
<dbReference type="InterPro" id="IPR041033">
    <property type="entry name" value="SpaA_PFL_dom_1"/>
</dbReference>
<keyword evidence="5" id="KW-1133">Transmembrane helix</keyword>
<keyword evidence="5" id="KW-0472">Membrane</keyword>
<reference evidence="8" key="1">
    <citation type="submission" date="2021-02" db="EMBL/GenBank/DDBJ databases">
        <title>Infant gut strain persistence is associated with maternal origin, phylogeny, and functional potential including surface adhesion and iron acquisition.</title>
        <authorList>
            <person name="Lou Y.C."/>
        </authorList>
    </citation>
    <scope>NUCLEOTIDE SEQUENCE</scope>
    <source>
        <strain evidence="8">L3_101_000M1_dasL3_101_000M1_concoct_87</strain>
    </source>
</reference>
<dbReference type="Pfam" id="PF17802">
    <property type="entry name" value="SpaA"/>
    <property type="match status" value="6"/>
</dbReference>
<feature type="domain" description="SpaA-like prealbumin fold" evidence="7">
    <location>
        <begin position="1995"/>
        <end position="2078"/>
    </location>
</feature>
<dbReference type="EMBL" id="JAGZGG010000036">
    <property type="protein sequence ID" value="MBS5333294.1"/>
    <property type="molecule type" value="Genomic_DNA"/>
</dbReference>
<evidence type="ECO:0000256" key="1">
    <source>
        <dbReference type="ARBA" id="ARBA00007257"/>
    </source>
</evidence>
<feature type="domain" description="SpaA-like prealbumin fold" evidence="7">
    <location>
        <begin position="1908"/>
        <end position="1988"/>
    </location>
</feature>
<accession>A0A943DEC4</accession>
<evidence type="ECO:0000256" key="5">
    <source>
        <dbReference type="SAM" id="Phobius"/>
    </source>
</evidence>
<sequence length="2173" mass="238224">MKETHYKLRHRVTVLIAAAVMLCSMLPGAAFAEETEPQPTEEVVQMEQQTEPSETDNGQADESSPDPGAEEEATPKTAEEQPAEEEISAAVVGAELYADLPDAPIGSYIGSEGLPVATGHTKIGISEWPESQLEEISGSYLTADALDSDGLTMTAPLLDGADYAVVPIMAQVEYPADGSSTDIILPDGVTVLDFYGAPAADADTLLHSSYYETSAAVMGLYVQAADDFSAQLVYTDPNGDMQTKTLNVTIDREHTVASPFADAGIAAYGERPIPDVTNGKITKVAKVNGTWLIWFNGDEAYCCTPGADGQPKNCPTYTYVDTSMVGADQYVPGDHYGNQFRIWGGLTQLSLGMQELPPVALSAEAPSLLDFCRTIYTDAQMQIIENYPDSTAAKILMGSAQALLEGTDDYASARGYYTYIYQPGRAGWQTVAVIGPEISDDEPNPKPIVQEIYANWQAPAQTASGSFDFNYGIITDKVQLKTNEKVDGATIEIEPITKSGTIDGGTWAISPADKQTVTTSGHTDDNNYQNNGGAASASWTLHYSVSKTTDSRSGRVGPYTTQDEADAAADSARDSAIAELQGEAQRMVDNAMASAKAELASIKFRYEEVGVPYGFEMYWGSNGSKQTISVPANSNNAYQMKNDEWSLQVNVKKTDSETGNQIAADAQYEIFQWDVVTGKYQPTGGYNTYSIQRQNNGTYAVINSAAYATTDSMRHTLYYTQRNMGKFVIAETKAPNGYFGDWTNIDHPGTANTPLGKRGYYIEITEDKDNSVIWLDNADYNADIAVTDMGSTKLVTSAGVETTVTIYDTAKDPRRTYNTDNSGKAANEDNYIVTPTDGVMKNDRTLGEISISKVDLDAVRYVGGKTAHDTALASGQGHGDATLDGAVYDLYAAEDITHPDGVTGVVDYSKIVDANGNPVWHTMIRDNSGQWVSDYLPILKKDHLVASAKIENGWLTFANLYLGKYYVVERSTGVVIPLRDGALAVSGTYPTVDSRTKAATGQTAALAKDGSGQYTDWVYKNQFSTVSKGKALDGSWTYDAYYLSFADGYLCDEHNYYITPSYDNESWYVEKTTFADNRQAAGEQIDKTSYSANYHIHADNVLAESQDQVAKGNVEISKIVSSSGQSNGLELENAGFTFYLVSDLSKLEQFEQTRSGSYTLQSILDAYIDKNYDNEHRKWDFSAEPQAIAKTYEVNAAEIAAYNKTLTAAGENKNGKGEGWQPTGNSNEYQLAEIFSNDTGNIRVQGLPYGTYLVVETTVPHDLFQAEPFLVSIDPAQDNNPWGAMATPKDSVMTGSDSYQKFTVLDEEIEVYLRITKIDEETGKPVLLPDTAFQIYWLDEQGHYRYDDKGNPKLVTMTDTINGHLTKDVSTFYTNAEGILTLPEKLPLGKYRIVEVSGPDGFYNEWADTAGYENGILADDADGSYYVDFEITTDRIYQATGDKNENGMDTLVIGENYFNHETLGRLTIRKTGEVLANWKTEAGALDPWMTDEAEDGNFIYETRPLAGAEYTITAAEDIYTQDRQTDNYGQRTLWYAKGDVIAVVTTGDGNADISAFAPARTKATYDFLSVIHDGTIGEVSVTLPLGSYHIEETKPPYGYVGTADSYDVTFAWDNQLNDVVMAVSIAKYDGAASAQRFEVVRSKDADDDFIEQQTLKFYNERERAKVGVYKVDRETGKYLAGAVFNLYTADDIYSADGKLLFVAGELVATSPESNADGYTYFDCDIPIRGEYYGSSTHKDATTNSGNYIVKEIRAPLGYYVNEKPMEVTFTYDGEALMVLDNTCANKPTEMFVSKRDFTNDEELPGATLVIKDMDGSIVTTWVSTDEPHRVTGLHFGEPYTLTEIRATDGYALADDITFRLIQKSDEDGKPLEECEVYYLTTKNILFWKWEDWKLLDDATVIMRDDIIKVQISKKDLTTKEELPGAELTLADVEGNEIDRWISTDTPHRMEKLPAGKYTLTEVTAPDGYAIAERVEFEVLPTGDVQTFEMFDDIIKVKISKVDITTNEELPGAELVIKDKDGNEIDRWISTNKPHYVEKIPAGDYTLTEITAPSGYKIAESINFTVLPTGEIQTVVMKDAREDTPTPTPDNTPNPEHTPQPTPDTTPTPTPAPAAPTATPAPLMTIPKTGDNSPLGLLLAVAGISLAGLAVLIYKSAHSKEVAPRTDDDEDTED</sequence>
<feature type="domain" description="SpaA-like prealbumin fold" evidence="7">
    <location>
        <begin position="1665"/>
        <end position="1776"/>
    </location>
</feature>
<keyword evidence="3 6" id="KW-0732">Signal</keyword>
<proteinExistence type="inferred from homology"/>
<evidence type="ECO:0000313" key="8">
    <source>
        <dbReference type="EMBL" id="MBS5333294.1"/>
    </source>
</evidence>
<evidence type="ECO:0000256" key="4">
    <source>
        <dbReference type="SAM" id="MobiDB-lite"/>
    </source>
</evidence>